<evidence type="ECO:0000313" key="3">
    <source>
        <dbReference type="Proteomes" id="UP000550714"/>
    </source>
</evidence>
<name>A0A839RXV4_9PSEU</name>
<dbReference type="Proteomes" id="UP000550714">
    <property type="component" value="Unassembled WGS sequence"/>
</dbReference>
<reference evidence="2 3" key="1">
    <citation type="submission" date="2020-08" db="EMBL/GenBank/DDBJ databases">
        <title>Genomic Encyclopedia of Type Strains, Phase III (KMG-III): the genomes of soil and plant-associated and newly described type strains.</title>
        <authorList>
            <person name="Whitman W."/>
        </authorList>
    </citation>
    <scope>NUCLEOTIDE SEQUENCE [LARGE SCALE GENOMIC DNA]</scope>
    <source>
        <strain evidence="2 3">CECT 8577</strain>
    </source>
</reference>
<dbReference type="EMBL" id="JACHWU010000001">
    <property type="protein sequence ID" value="MBB3049367.1"/>
    <property type="molecule type" value="Genomic_DNA"/>
</dbReference>
<accession>A0A839RXV4</accession>
<dbReference type="AlphaFoldDB" id="A0A839RXV4"/>
<gene>
    <name evidence="2" type="ORF">FHS23_000362</name>
</gene>
<feature type="region of interest" description="Disordered" evidence="1">
    <location>
        <begin position="27"/>
        <end position="60"/>
    </location>
</feature>
<protein>
    <submittedName>
        <fullName evidence="2">Uncharacterized protein</fullName>
    </submittedName>
</protein>
<evidence type="ECO:0000256" key="1">
    <source>
        <dbReference type="SAM" id="MobiDB-lite"/>
    </source>
</evidence>
<organism evidence="2 3">
    <name type="scientific">Prauserella isguenensis</name>
    <dbReference type="NCBI Taxonomy" id="1470180"/>
    <lineage>
        <taxon>Bacteria</taxon>
        <taxon>Bacillati</taxon>
        <taxon>Actinomycetota</taxon>
        <taxon>Actinomycetes</taxon>
        <taxon>Pseudonocardiales</taxon>
        <taxon>Pseudonocardiaceae</taxon>
        <taxon>Prauserella</taxon>
    </lineage>
</organism>
<comment type="caution">
    <text evidence="2">The sequence shown here is derived from an EMBL/GenBank/DDBJ whole genome shotgun (WGS) entry which is preliminary data.</text>
</comment>
<evidence type="ECO:0000313" key="2">
    <source>
        <dbReference type="EMBL" id="MBB3049367.1"/>
    </source>
</evidence>
<keyword evidence="3" id="KW-1185">Reference proteome</keyword>
<feature type="compositionally biased region" description="Basic and acidic residues" evidence="1">
    <location>
        <begin position="37"/>
        <end position="47"/>
    </location>
</feature>
<proteinExistence type="predicted"/>
<sequence length="60" mass="6754">MAQPHLDLDPKKMWTLDHLRRCPPFPSPNVSLGEMTDSERQAFHADYVRQGPGGRPAPAE</sequence>